<dbReference type="InterPro" id="IPR011335">
    <property type="entry name" value="Restrct_endonuc-II-like"/>
</dbReference>
<evidence type="ECO:0000313" key="4">
    <source>
        <dbReference type="Proteomes" id="UP000004105"/>
    </source>
</evidence>
<gene>
    <name evidence="3" type="ORF">HMPREF9123_1291</name>
</gene>
<evidence type="ECO:0000313" key="3">
    <source>
        <dbReference type="EMBL" id="EGF10982.1"/>
    </source>
</evidence>
<feature type="domain" description="DUF4143" evidence="2">
    <location>
        <begin position="213"/>
        <end position="371"/>
    </location>
</feature>
<dbReference type="InterPro" id="IPR027417">
    <property type="entry name" value="P-loop_NTPase"/>
</dbReference>
<accession>F2BC36</accession>
<keyword evidence="4" id="KW-1185">Reference proteome</keyword>
<feature type="domain" description="AAA" evidence="1">
    <location>
        <begin position="33"/>
        <end position="150"/>
    </location>
</feature>
<dbReference type="PANTHER" id="PTHR43566:SF2">
    <property type="entry name" value="DUF4143 DOMAIN-CONTAINING PROTEIN"/>
    <property type="match status" value="1"/>
</dbReference>
<name>F2BC36_9NEIS</name>
<dbReference type="Proteomes" id="UP000004105">
    <property type="component" value="Unassembled WGS sequence"/>
</dbReference>
<sequence length="424" mass="48617">MIDDNLRLNRDLKMTVHYPRHLNQTLQRIAAQFPAVLVTGPRQVGKSTLLQDFGKADYRYVSFDDPLQLNLAKQDGTLFFLNHSGRLVLDEVQYAPELFPLLKLHIDREKQNGQYLLSGSQAFELMRNVNESLAGRIAVLKLQGLSLREITQNAFYRPFVPDAGYLAERQRNLPDWQGLDLWTLIHRGYMPRLYEQPTDWQVYYASYVATYIERDVRQLIALNNPNDFTTFMVAVASRSGELLNYSNIANEVGVSVDTVKRWLAVLQTSGIVYLLQPYSSNRLKRAVKTPKLYFSDTGLMAYLTRWLTPETLQAGAKSGQFFETFAVGEIVKSFYNAGMEPPLYYYRDSNQKEIDLIIEYDRTLYPVEIKQTASPNKKMAAAFKLLREAVPDGEMTVAAGVIVNQYPDQLWLDQNLLALPVNWL</sequence>
<dbReference type="HOGENOM" id="CLU_041527_3_1_4"/>
<dbReference type="Pfam" id="PF13173">
    <property type="entry name" value="AAA_14"/>
    <property type="match status" value="1"/>
</dbReference>
<evidence type="ECO:0000259" key="2">
    <source>
        <dbReference type="Pfam" id="PF13635"/>
    </source>
</evidence>
<dbReference type="InterPro" id="IPR025420">
    <property type="entry name" value="DUF4143"/>
</dbReference>
<dbReference type="EMBL" id="AFAY01000027">
    <property type="protein sequence ID" value="EGF10982.1"/>
    <property type="molecule type" value="Genomic_DNA"/>
</dbReference>
<dbReference type="AlphaFoldDB" id="F2BC36"/>
<dbReference type="SUPFAM" id="SSF52980">
    <property type="entry name" value="Restriction endonuclease-like"/>
    <property type="match status" value="1"/>
</dbReference>
<comment type="caution">
    <text evidence="3">The sequence shown here is derived from an EMBL/GenBank/DDBJ whole genome shotgun (WGS) entry which is preliminary data.</text>
</comment>
<proteinExistence type="predicted"/>
<evidence type="ECO:0000259" key="1">
    <source>
        <dbReference type="Pfam" id="PF13173"/>
    </source>
</evidence>
<reference evidence="3 4" key="1">
    <citation type="submission" date="2011-02" db="EMBL/GenBank/DDBJ databases">
        <authorList>
            <person name="Muzny D."/>
            <person name="Qin X."/>
            <person name="Deng J."/>
            <person name="Jiang H."/>
            <person name="Liu Y."/>
            <person name="Qu J."/>
            <person name="Song X.-Z."/>
            <person name="Zhang L."/>
            <person name="Thornton R."/>
            <person name="Coyle M."/>
            <person name="Francisco L."/>
            <person name="Jackson L."/>
            <person name="Javaid M."/>
            <person name="Korchina V."/>
            <person name="Kovar C."/>
            <person name="Mata R."/>
            <person name="Mathew T."/>
            <person name="Ngo R."/>
            <person name="Nguyen L."/>
            <person name="Nguyen N."/>
            <person name="Okwuonu G."/>
            <person name="Ongeri F."/>
            <person name="Pham C."/>
            <person name="Simmons D."/>
            <person name="Wilczek-Boney K."/>
            <person name="Hale W."/>
            <person name="Jakkamsetti A."/>
            <person name="Pham P."/>
            <person name="Ruth R."/>
            <person name="San Lucas F."/>
            <person name="Warren J."/>
            <person name="Zhang J."/>
            <person name="Zhao Z."/>
            <person name="Zhou C."/>
            <person name="Zhu D."/>
            <person name="Lee S."/>
            <person name="Bess C."/>
            <person name="Blankenburg K."/>
            <person name="Forbes L."/>
            <person name="Fu Q."/>
            <person name="Gubbala S."/>
            <person name="Hirani K."/>
            <person name="Jayaseelan J.C."/>
            <person name="Lara F."/>
            <person name="Munidasa M."/>
            <person name="Palculict T."/>
            <person name="Patil S."/>
            <person name="Pu L.-L."/>
            <person name="Saada N."/>
            <person name="Tang L."/>
            <person name="Weissenberger G."/>
            <person name="Zhu Y."/>
            <person name="Hemphill L."/>
            <person name="Shang Y."/>
            <person name="Youmans B."/>
            <person name="Ayvaz T."/>
            <person name="Ross M."/>
            <person name="Santibanez J."/>
            <person name="Aqrawi P."/>
            <person name="Gross S."/>
            <person name="Joshi V."/>
            <person name="Fowler G."/>
            <person name="Nazareth L."/>
            <person name="Reid J."/>
            <person name="Worley K."/>
            <person name="Petrosino J."/>
            <person name="Highlander S."/>
            <person name="Gibbs R."/>
        </authorList>
    </citation>
    <scope>NUCLEOTIDE SEQUENCE [LARGE SCALE GENOMIC DNA]</scope>
    <source>
        <strain evidence="3 4">ATCC BAA-1200</strain>
    </source>
</reference>
<organism evidence="3 4">
    <name type="scientific">Neisseria bacilliformis ATCC BAA-1200</name>
    <dbReference type="NCBI Taxonomy" id="888742"/>
    <lineage>
        <taxon>Bacteria</taxon>
        <taxon>Pseudomonadati</taxon>
        <taxon>Pseudomonadota</taxon>
        <taxon>Betaproteobacteria</taxon>
        <taxon>Neisseriales</taxon>
        <taxon>Neisseriaceae</taxon>
        <taxon>Neisseria</taxon>
    </lineage>
</organism>
<protein>
    <submittedName>
        <fullName evidence="3">AAA+ superfamily ATPase</fullName>
    </submittedName>
</protein>
<dbReference type="SUPFAM" id="SSF52540">
    <property type="entry name" value="P-loop containing nucleoside triphosphate hydrolases"/>
    <property type="match status" value="1"/>
</dbReference>
<dbReference type="PANTHER" id="PTHR43566">
    <property type="entry name" value="CONSERVED PROTEIN"/>
    <property type="match status" value="1"/>
</dbReference>
<dbReference type="Pfam" id="PF13635">
    <property type="entry name" value="DUF4143"/>
    <property type="match status" value="1"/>
</dbReference>
<dbReference type="InterPro" id="IPR041682">
    <property type="entry name" value="AAA_14"/>
</dbReference>